<reference evidence="1" key="1">
    <citation type="journal article" date="2021" name="Proc. Natl. Acad. Sci. U.S.A.">
        <title>A Catalog of Tens of Thousands of Viruses from Human Metagenomes Reveals Hidden Associations with Chronic Diseases.</title>
        <authorList>
            <person name="Tisza M.J."/>
            <person name="Buck C.B."/>
        </authorList>
    </citation>
    <scope>NUCLEOTIDE SEQUENCE</scope>
    <source>
        <strain evidence="1">CtK0l2</strain>
    </source>
</reference>
<dbReference type="EMBL" id="BK015181">
    <property type="protein sequence ID" value="DAD94751.1"/>
    <property type="molecule type" value="Genomic_DNA"/>
</dbReference>
<protein>
    <submittedName>
        <fullName evidence="1">Uncharacterized protein</fullName>
    </submittedName>
</protein>
<sequence length="247" mass="27617">MPTFNTKEEALTWAKANTKFRLESTNASEFKVRSGWDNASAVWEERAGEFVVGKGEVQFQVIPSFGYKGDKIIINNLQIYVGNAKYEVLPVNPTGTDARMKFTALDQLVIEKQFPITGGFNENVNRPFNKAVELNLYTTNSSASVAKLEHSWFSGNKTSEIFLNWSIPSEIVISPAVMIKPWAIRQTAGGQFTSFTTLNKDMKIYANGTWKVPPNSTIEQSKAKTEGFGANRIYLDNKWIAQGKVGR</sequence>
<evidence type="ECO:0000313" key="1">
    <source>
        <dbReference type="EMBL" id="DAD94751.1"/>
    </source>
</evidence>
<organism evidence="1">
    <name type="scientific">Siphoviridae sp. ctK0l2</name>
    <dbReference type="NCBI Taxonomy" id="2826243"/>
    <lineage>
        <taxon>Viruses</taxon>
        <taxon>Duplodnaviria</taxon>
        <taxon>Heunggongvirae</taxon>
        <taxon>Uroviricota</taxon>
        <taxon>Caudoviricetes</taxon>
    </lineage>
</organism>
<name>A0A8S5NK80_9CAUD</name>
<proteinExistence type="predicted"/>
<accession>A0A8S5NK80</accession>